<name>A0A1F6T0I7_9PROT</name>
<evidence type="ECO:0000313" key="2">
    <source>
        <dbReference type="Proteomes" id="UP000178379"/>
    </source>
</evidence>
<protein>
    <recommendedName>
        <fullName evidence="3">Zinc-dependent peptidase</fullName>
    </recommendedName>
</protein>
<evidence type="ECO:0000313" key="1">
    <source>
        <dbReference type="EMBL" id="OGI38486.1"/>
    </source>
</evidence>
<dbReference type="PANTHER" id="PTHR30164:SF2">
    <property type="entry name" value="PROTEIN MTFA"/>
    <property type="match status" value="1"/>
</dbReference>
<dbReference type="GO" id="GO:0005829">
    <property type="term" value="C:cytosol"/>
    <property type="evidence" value="ECO:0007669"/>
    <property type="project" value="TreeGrafter"/>
</dbReference>
<dbReference type="AlphaFoldDB" id="A0A1F6T0I7"/>
<dbReference type="GO" id="GO:0004177">
    <property type="term" value="F:aminopeptidase activity"/>
    <property type="evidence" value="ECO:0007669"/>
    <property type="project" value="TreeGrafter"/>
</dbReference>
<dbReference type="Proteomes" id="UP000178379">
    <property type="component" value="Unassembled WGS sequence"/>
</dbReference>
<gene>
    <name evidence="1" type="ORF">A2140_10325</name>
</gene>
<proteinExistence type="predicted"/>
<evidence type="ECO:0008006" key="3">
    <source>
        <dbReference type="Google" id="ProtNLM"/>
    </source>
</evidence>
<accession>A0A1F6T0I7</accession>
<dbReference type="GO" id="GO:0008237">
    <property type="term" value="F:metallopeptidase activity"/>
    <property type="evidence" value="ECO:0007669"/>
    <property type="project" value="InterPro"/>
</dbReference>
<dbReference type="EMBL" id="MFSQ01000122">
    <property type="protein sequence ID" value="OGI38486.1"/>
    <property type="molecule type" value="Genomic_DNA"/>
</dbReference>
<dbReference type="InterPro" id="IPR024079">
    <property type="entry name" value="MetalloPept_cat_dom_sf"/>
</dbReference>
<dbReference type="CDD" id="cd20169">
    <property type="entry name" value="Peptidase_M90_mtfA"/>
    <property type="match status" value="1"/>
</dbReference>
<organism evidence="1 2">
    <name type="scientific">Candidatus Muproteobacteria bacterium RBG_16_62_13</name>
    <dbReference type="NCBI Taxonomy" id="1817756"/>
    <lineage>
        <taxon>Bacteria</taxon>
        <taxon>Pseudomonadati</taxon>
        <taxon>Pseudomonadota</taxon>
        <taxon>Candidatus Muproteobacteria</taxon>
    </lineage>
</organism>
<comment type="caution">
    <text evidence="1">The sequence shown here is derived from an EMBL/GenBank/DDBJ whole genome shotgun (WGS) entry which is preliminary data.</text>
</comment>
<dbReference type="SUPFAM" id="SSF55486">
    <property type="entry name" value="Metalloproteases ('zincins'), catalytic domain"/>
    <property type="match status" value="1"/>
</dbReference>
<dbReference type="Pfam" id="PF06167">
    <property type="entry name" value="Peptidase_M90"/>
    <property type="match status" value="1"/>
</dbReference>
<dbReference type="InterPro" id="IPR042252">
    <property type="entry name" value="MtfA_N"/>
</dbReference>
<reference evidence="1 2" key="1">
    <citation type="journal article" date="2016" name="Nat. Commun.">
        <title>Thousands of microbial genomes shed light on interconnected biogeochemical processes in an aquifer system.</title>
        <authorList>
            <person name="Anantharaman K."/>
            <person name="Brown C.T."/>
            <person name="Hug L.A."/>
            <person name="Sharon I."/>
            <person name="Castelle C.J."/>
            <person name="Probst A.J."/>
            <person name="Thomas B.C."/>
            <person name="Singh A."/>
            <person name="Wilkins M.J."/>
            <person name="Karaoz U."/>
            <person name="Brodie E.L."/>
            <person name="Williams K.H."/>
            <person name="Hubbard S.S."/>
            <person name="Banfield J.F."/>
        </authorList>
    </citation>
    <scope>NUCLEOTIDE SEQUENCE [LARGE SCALE GENOMIC DNA]</scope>
</reference>
<sequence>MALRTLYHRWLAKRRPMPGTVWDVALAHFRYAQLLPASDRERLRDLTNLFLHAKEFEGAHGLALTPVMRAQIALHACVPILNLGIDFYDNWYGIVVYPGDFRAHREYASEDGVVHSGWEDLCGESQEQGPLVLSWDTLDKGRAHPDFDLVIHECAHKLDILNGPADGFPPLHAGMDARAWTRTFTEAYSRLNDQLDRGTDTALDPYASSDPAEYFAVASETFFTAPWLLSADSPDVYRALATFFRQDPARLIPAC</sequence>
<dbReference type="Gene3D" id="3.40.390.10">
    <property type="entry name" value="Collagenase (Catalytic Domain)"/>
    <property type="match status" value="1"/>
</dbReference>
<dbReference type="PANTHER" id="PTHR30164">
    <property type="entry name" value="MTFA PEPTIDASE"/>
    <property type="match status" value="1"/>
</dbReference>
<dbReference type="InterPro" id="IPR010384">
    <property type="entry name" value="MtfA_fam"/>
</dbReference>
<dbReference type="Gene3D" id="1.10.472.150">
    <property type="entry name" value="Glucose-regulated metallo-peptidase M90, N-terminal domain"/>
    <property type="match status" value="1"/>
</dbReference>